<keyword evidence="3" id="KW-1185">Reference proteome</keyword>
<accession>A0ABV9M2N2</accession>
<organism evidence="2 3">
    <name type="scientific">Enterococcus eurekensis</name>
    <dbReference type="NCBI Taxonomy" id="1159753"/>
    <lineage>
        <taxon>Bacteria</taxon>
        <taxon>Bacillati</taxon>
        <taxon>Bacillota</taxon>
        <taxon>Bacilli</taxon>
        <taxon>Lactobacillales</taxon>
        <taxon>Enterococcaceae</taxon>
        <taxon>Enterococcus</taxon>
    </lineage>
</organism>
<proteinExistence type="predicted"/>
<sequence length="35" mass="4275">MEDAKLKGVNEHLNNKIKLIRRVSYGFRNFYHLRN</sequence>
<dbReference type="InterPro" id="IPR002560">
    <property type="entry name" value="Transposase_DDE"/>
</dbReference>
<dbReference type="RefSeq" id="WP_379962856.1">
    <property type="nucleotide sequence ID" value="NZ_JBHSGT010000006.1"/>
</dbReference>
<evidence type="ECO:0000313" key="2">
    <source>
        <dbReference type="EMBL" id="MFC4709145.1"/>
    </source>
</evidence>
<name>A0ABV9M2N2_9ENTE</name>
<evidence type="ECO:0000259" key="1">
    <source>
        <dbReference type="Pfam" id="PF01610"/>
    </source>
</evidence>
<gene>
    <name evidence="2" type="ORF">ACFO3L_00585</name>
</gene>
<comment type="caution">
    <text evidence="2">The sequence shown here is derived from an EMBL/GenBank/DDBJ whole genome shotgun (WGS) entry which is preliminary data.</text>
</comment>
<feature type="domain" description="Transposase IS204/IS1001/IS1096/IS1165 DDE" evidence="1">
    <location>
        <begin position="8"/>
        <end position="34"/>
    </location>
</feature>
<reference evidence="3" key="1">
    <citation type="journal article" date="2019" name="Int. J. Syst. Evol. Microbiol.">
        <title>The Global Catalogue of Microorganisms (GCM) 10K type strain sequencing project: providing services to taxonomists for standard genome sequencing and annotation.</title>
        <authorList>
            <consortium name="The Broad Institute Genomics Platform"/>
            <consortium name="The Broad Institute Genome Sequencing Center for Infectious Disease"/>
            <person name="Wu L."/>
            <person name="Ma J."/>
        </authorList>
    </citation>
    <scope>NUCLEOTIDE SEQUENCE [LARGE SCALE GENOMIC DNA]</scope>
    <source>
        <strain evidence="3">CGMCC 1.19061</strain>
    </source>
</reference>
<protein>
    <submittedName>
        <fullName evidence="2">Transposase</fullName>
    </submittedName>
</protein>
<dbReference type="EMBL" id="JBHSGT010000006">
    <property type="protein sequence ID" value="MFC4709145.1"/>
    <property type="molecule type" value="Genomic_DNA"/>
</dbReference>
<dbReference type="Proteomes" id="UP001596026">
    <property type="component" value="Unassembled WGS sequence"/>
</dbReference>
<dbReference type="Pfam" id="PF01610">
    <property type="entry name" value="DDE_Tnp_ISL3"/>
    <property type="match status" value="1"/>
</dbReference>
<evidence type="ECO:0000313" key="3">
    <source>
        <dbReference type="Proteomes" id="UP001596026"/>
    </source>
</evidence>